<accession>V5LYH1</accession>
<dbReference type="HOGENOM" id="CLU_2665880_0_0_9"/>
<feature type="region of interest" description="Disordered" evidence="1">
    <location>
        <begin position="1"/>
        <end position="21"/>
    </location>
</feature>
<evidence type="ECO:0000313" key="3">
    <source>
        <dbReference type="Proteomes" id="UP000015500"/>
    </source>
</evidence>
<evidence type="ECO:0000313" key="2">
    <source>
        <dbReference type="EMBL" id="AHA58144.1"/>
    </source>
</evidence>
<sequence length="75" mass="8345">MALFSDSGPLHSMHAQQQEGGKRNVPLFCRALQVGERGTLTLHFCEQPLHEEGIQFRQKFITFSIACKTRAGVGT</sequence>
<keyword evidence="3" id="KW-1185">Reference proteome</keyword>
<name>V5LYH1_GEOG3</name>
<reference evidence="2 3" key="1">
    <citation type="journal article" date="2014" name="Genome Announc.">
        <title>Complete Genome Sequence of the Thermophilic Polychlorinated Biphenyl Degrader Geobacillus sp. Strain JF8 (NBRC 109937).</title>
        <authorList>
            <person name="Shintani M."/>
            <person name="Ohtsubo Y."/>
            <person name="Fukuda K."/>
            <person name="Hosoyama A."/>
            <person name="Ohji S."/>
            <person name="Yamazoe A."/>
            <person name="Fujita N."/>
            <person name="Nagata Y."/>
            <person name="Tsuda M."/>
            <person name="Hatta T."/>
            <person name="Kimbara K."/>
        </authorList>
    </citation>
    <scope>NUCLEOTIDE SEQUENCE [LARGE SCALE GENOMIC DNA]</scope>
    <source>
        <strain evidence="2 3">JF8</strain>
    </source>
</reference>
<dbReference type="EMBL" id="CP006254">
    <property type="protein sequence ID" value="AHA58144.1"/>
    <property type="molecule type" value="Genomic_DNA"/>
</dbReference>
<protein>
    <submittedName>
        <fullName evidence="2">Uncharacterized protein</fullName>
    </submittedName>
</protein>
<gene>
    <name evidence="2" type="ORF">M493_10372</name>
</gene>
<organism evidence="2 3">
    <name type="scientific">Geobacillus genomosp. 3</name>
    <dbReference type="NCBI Taxonomy" id="1921421"/>
    <lineage>
        <taxon>Bacteria</taxon>
        <taxon>Bacillati</taxon>
        <taxon>Bacillota</taxon>
        <taxon>Bacilli</taxon>
        <taxon>Bacillales</taxon>
        <taxon>Anoxybacillaceae</taxon>
        <taxon>Geobacillus</taxon>
    </lineage>
</organism>
<dbReference type="KEGG" id="gjf:M493_10372"/>
<proteinExistence type="predicted"/>
<evidence type="ECO:0000256" key="1">
    <source>
        <dbReference type="SAM" id="MobiDB-lite"/>
    </source>
</evidence>
<dbReference type="STRING" id="1921421.M493_10372"/>
<dbReference type="AlphaFoldDB" id="V5LYH1"/>
<dbReference type="Proteomes" id="UP000015500">
    <property type="component" value="Chromosome"/>
</dbReference>